<protein>
    <recommendedName>
        <fullName evidence="4">30S ribosomal protein S20</fullName>
    </recommendedName>
</protein>
<reference evidence="2 3" key="1">
    <citation type="submission" date="2023-05" db="EMBL/GenBank/DDBJ databases">
        <title>Streptomyces fuscus sp. nov., a brown-black pigment producing actinomyces isolated from dry sand of Sea duck farm.</title>
        <authorList>
            <person name="Xie J."/>
            <person name="Shen N."/>
        </authorList>
    </citation>
    <scope>NUCLEOTIDE SEQUENCE [LARGE SCALE GENOMIC DNA]</scope>
    <source>
        <strain evidence="2 3">GXMU-J15</strain>
    </source>
</reference>
<comment type="caution">
    <text evidence="2">The sequence shown here is derived from an EMBL/GenBank/DDBJ whole genome shotgun (WGS) entry which is preliminary data.</text>
</comment>
<feature type="compositionally biased region" description="Basic residues" evidence="1">
    <location>
        <begin position="49"/>
        <end position="62"/>
    </location>
</feature>
<proteinExistence type="predicted"/>
<dbReference type="RefSeq" id="WP_285437131.1">
    <property type="nucleotide sequence ID" value="NZ_JASJUS010000063.1"/>
</dbReference>
<evidence type="ECO:0000313" key="2">
    <source>
        <dbReference type="EMBL" id="MDL2081966.1"/>
    </source>
</evidence>
<name>A0ABT7JAR0_9ACTN</name>
<accession>A0ABT7JAR0</accession>
<gene>
    <name evidence="2" type="ORF">QNN03_36630</name>
</gene>
<dbReference type="EMBL" id="JASJUS010000063">
    <property type="protein sequence ID" value="MDL2081966.1"/>
    <property type="molecule type" value="Genomic_DNA"/>
</dbReference>
<evidence type="ECO:0000313" key="3">
    <source>
        <dbReference type="Proteomes" id="UP001241926"/>
    </source>
</evidence>
<evidence type="ECO:0008006" key="4">
    <source>
        <dbReference type="Google" id="ProtNLM"/>
    </source>
</evidence>
<dbReference type="Proteomes" id="UP001241926">
    <property type="component" value="Unassembled WGS sequence"/>
</dbReference>
<sequence length="68" mass="7954">MSKKGNYTSLVRKRERNQIARQEKEVIDIKMRLRTAVIPAPAVNEAKARRSLRLAHKRKHKQPPAINR</sequence>
<evidence type="ECO:0000256" key="1">
    <source>
        <dbReference type="SAM" id="MobiDB-lite"/>
    </source>
</evidence>
<feature type="region of interest" description="Disordered" evidence="1">
    <location>
        <begin position="45"/>
        <end position="68"/>
    </location>
</feature>
<organism evidence="2 3">
    <name type="scientific">Streptomyces fuscus</name>
    <dbReference type="NCBI Taxonomy" id="3048495"/>
    <lineage>
        <taxon>Bacteria</taxon>
        <taxon>Bacillati</taxon>
        <taxon>Actinomycetota</taxon>
        <taxon>Actinomycetes</taxon>
        <taxon>Kitasatosporales</taxon>
        <taxon>Streptomycetaceae</taxon>
        <taxon>Streptomyces</taxon>
    </lineage>
</organism>
<keyword evidence="3" id="KW-1185">Reference proteome</keyword>